<feature type="transmembrane region" description="Helical" evidence="6">
    <location>
        <begin position="341"/>
        <end position="361"/>
    </location>
</feature>
<feature type="transmembrane region" description="Helical" evidence="6">
    <location>
        <begin position="530"/>
        <end position="549"/>
    </location>
</feature>
<dbReference type="NCBIfam" id="TIGR00797">
    <property type="entry name" value="matE"/>
    <property type="match status" value="1"/>
</dbReference>
<sequence length="589" mass="61165">MEEQQSAAHATPEAEQQRRPPPEQKQPQVELAVAVASAAAENGDGPAEGGDGSPAAAVDTALLGGARRTGLHLFVMNIRSVFKLDELGGEVLGIAVPASLALTADPLASLIDTAFIGRLGSVEIAAVGVAIAVFNQVMKVCIYPLVSVTTSFVAEEDAILSKDGAKVVDGEGQEENPDQHAAAAATDPEKQPSAEEATKNNGDSTAVLGDASPAELAGAEGCASAVVGRNSGKNRRFVPSVTSALIVSAFLGLFQTALLVAAGKPLLRLMGVKSGSSMMIPALRYLTLRALGAPAVLLSLAMQGVFRGFKDTKTHLYATVAGDLANIVLDPILIFGCRMGVTGAAIAHVLSQYLITLIMLSKLVRKVDVVPPSLRCLKFRRFLGCGFLLLARVVAVTFCVTLAASLAARHGPTAMAAFQICSQVWLATSLLADGLAVAGQAMIASAFARKDHYKVTATTARVLQLGVVLGAALTVVLGLGMQFGAGVFTKDAAVIKTVQKGVPFVAGTQTLNTLAFVFDGINFGASDYAFSAYSMFGVAAVSIPSLILLSSHGGFVGIWIALTIYMSVRVLASTWRMGATRGPWKFLRL</sequence>
<feature type="transmembrane region" description="Helical" evidence="6">
    <location>
        <begin position="382"/>
        <end position="404"/>
    </location>
</feature>
<feature type="region of interest" description="Disordered" evidence="7">
    <location>
        <begin position="1"/>
        <end position="53"/>
    </location>
</feature>
<feature type="transmembrane region" description="Helical" evidence="6">
    <location>
        <begin position="282"/>
        <end position="302"/>
    </location>
</feature>
<feature type="transmembrane region" description="Helical" evidence="6">
    <location>
        <begin position="460"/>
        <end position="481"/>
    </location>
</feature>
<feature type="transmembrane region" description="Helical" evidence="6">
    <location>
        <begin position="424"/>
        <end position="448"/>
    </location>
</feature>
<dbReference type="InterPro" id="IPR002528">
    <property type="entry name" value="MATE_fam"/>
</dbReference>
<evidence type="ECO:0000256" key="1">
    <source>
        <dbReference type="ARBA" id="ARBA00004141"/>
    </source>
</evidence>
<dbReference type="CDD" id="cd13136">
    <property type="entry name" value="MATE_DinF_like"/>
    <property type="match status" value="1"/>
</dbReference>
<protein>
    <recommendedName>
        <fullName evidence="6">Protein DETOXIFICATION</fullName>
    </recommendedName>
    <alternativeName>
        <fullName evidence="6">Multidrug and toxic compound extrusion protein</fullName>
    </alternativeName>
</protein>
<comment type="similarity">
    <text evidence="2 6">Belongs to the multi antimicrobial extrusion (MATE) (TC 2.A.66.1) family.</text>
</comment>
<dbReference type="Proteomes" id="UP000243499">
    <property type="component" value="Chromosome 5"/>
</dbReference>
<dbReference type="Gramene" id="PAN26840">
    <property type="protein sequence ID" value="PAN26840"/>
    <property type="gene ID" value="PAHAL_5G042400"/>
</dbReference>
<feature type="transmembrane region" description="Helical" evidence="6">
    <location>
        <begin position="237"/>
        <end position="262"/>
    </location>
</feature>
<accession>A0A2S3HNP1</accession>
<dbReference type="GO" id="GO:0015297">
    <property type="term" value="F:antiporter activity"/>
    <property type="evidence" value="ECO:0007669"/>
    <property type="project" value="InterPro"/>
</dbReference>
<proteinExistence type="inferred from homology"/>
<organism evidence="8">
    <name type="scientific">Panicum hallii</name>
    <dbReference type="NCBI Taxonomy" id="206008"/>
    <lineage>
        <taxon>Eukaryota</taxon>
        <taxon>Viridiplantae</taxon>
        <taxon>Streptophyta</taxon>
        <taxon>Embryophyta</taxon>
        <taxon>Tracheophyta</taxon>
        <taxon>Spermatophyta</taxon>
        <taxon>Magnoliopsida</taxon>
        <taxon>Liliopsida</taxon>
        <taxon>Poales</taxon>
        <taxon>Poaceae</taxon>
        <taxon>PACMAD clade</taxon>
        <taxon>Panicoideae</taxon>
        <taxon>Panicodae</taxon>
        <taxon>Paniceae</taxon>
        <taxon>Panicinae</taxon>
        <taxon>Panicum</taxon>
        <taxon>Panicum sect. Panicum</taxon>
    </lineage>
</organism>
<dbReference type="PANTHER" id="PTHR42893:SF52">
    <property type="entry name" value="PROTEIN DETOXIFICATION"/>
    <property type="match status" value="1"/>
</dbReference>
<evidence type="ECO:0000256" key="4">
    <source>
        <dbReference type="ARBA" id="ARBA00022989"/>
    </source>
</evidence>
<evidence type="ECO:0000256" key="7">
    <source>
        <dbReference type="SAM" id="MobiDB-lite"/>
    </source>
</evidence>
<evidence type="ECO:0000256" key="2">
    <source>
        <dbReference type="ARBA" id="ARBA00010199"/>
    </source>
</evidence>
<evidence type="ECO:0000256" key="3">
    <source>
        <dbReference type="ARBA" id="ARBA00022692"/>
    </source>
</evidence>
<feature type="region of interest" description="Disordered" evidence="7">
    <location>
        <begin position="168"/>
        <end position="206"/>
    </location>
</feature>
<dbReference type="GO" id="GO:0016020">
    <property type="term" value="C:membrane"/>
    <property type="evidence" value="ECO:0007669"/>
    <property type="project" value="UniProtKB-SubCell"/>
</dbReference>
<feature type="transmembrane region" description="Helical" evidence="6">
    <location>
        <begin position="555"/>
        <end position="572"/>
    </location>
</feature>
<evidence type="ECO:0000256" key="6">
    <source>
        <dbReference type="RuleBase" id="RU004914"/>
    </source>
</evidence>
<gene>
    <name evidence="8" type="ORF">PAHAL_5G042400</name>
</gene>
<name>A0A2S3HNP1_9POAL</name>
<feature type="compositionally biased region" description="Low complexity" evidence="7">
    <location>
        <begin position="25"/>
        <end position="40"/>
    </location>
</feature>
<evidence type="ECO:0000256" key="5">
    <source>
        <dbReference type="ARBA" id="ARBA00023136"/>
    </source>
</evidence>
<feature type="transmembrane region" description="Helical" evidence="6">
    <location>
        <begin position="501"/>
        <end position="518"/>
    </location>
</feature>
<evidence type="ECO:0000313" key="8">
    <source>
        <dbReference type="EMBL" id="PAN26840.1"/>
    </source>
</evidence>
<dbReference type="PANTHER" id="PTHR42893">
    <property type="entry name" value="PROTEIN DETOXIFICATION 44, CHLOROPLASTIC-RELATED"/>
    <property type="match status" value="1"/>
</dbReference>
<keyword evidence="3 6" id="KW-0812">Transmembrane</keyword>
<feature type="transmembrane region" description="Helical" evidence="6">
    <location>
        <begin position="314"/>
        <end position="335"/>
    </location>
</feature>
<dbReference type="EMBL" id="CM008050">
    <property type="protein sequence ID" value="PAN26840.1"/>
    <property type="molecule type" value="Genomic_DNA"/>
</dbReference>
<dbReference type="InterPro" id="IPR044644">
    <property type="entry name" value="DinF-like"/>
</dbReference>
<dbReference type="GO" id="GO:0042910">
    <property type="term" value="F:xenobiotic transmembrane transporter activity"/>
    <property type="evidence" value="ECO:0007669"/>
    <property type="project" value="InterPro"/>
</dbReference>
<feature type="compositionally biased region" description="Basic and acidic residues" evidence="7">
    <location>
        <begin position="187"/>
        <end position="198"/>
    </location>
</feature>
<dbReference type="Pfam" id="PF01554">
    <property type="entry name" value="MatE"/>
    <property type="match status" value="2"/>
</dbReference>
<comment type="subcellular location">
    <subcellularLocation>
        <location evidence="1">Membrane</location>
        <topology evidence="1">Multi-pass membrane protein</topology>
    </subcellularLocation>
</comment>
<keyword evidence="5 6" id="KW-0472">Membrane</keyword>
<reference evidence="8" key="1">
    <citation type="submission" date="2018-04" db="EMBL/GenBank/DDBJ databases">
        <title>WGS assembly of Panicum hallii.</title>
        <authorList>
            <person name="Lovell J."/>
            <person name="Jenkins J."/>
            <person name="Lowry D."/>
            <person name="Mamidi S."/>
            <person name="Sreedasyam A."/>
            <person name="Weng X."/>
            <person name="Barry K."/>
            <person name="Bonette J."/>
            <person name="Campitelli B."/>
            <person name="Daum C."/>
            <person name="Gordon S."/>
            <person name="Gould B."/>
            <person name="Lipzen A."/>
            <person name="Macqueen A."/>
            <person name="Palacio-Mejia J."/>
            <person name="Plott C."/>
            <person name="Shakirov E."/>
            <person name="Shu S."/>
            <person name="Yoshinaga Y."/>
            <person name="Zane M."/>
            <person name="Rokhsar D."/>
            <person name="Grimwood J."/>
            <person name="Schmutz J."/>
            <person name="Juenger T."/>
        </authorList>
    </citation>
    <scope>NUCLEOTIDE SEQUENCE [LARGE SCALE GENOMIC DNA]</scope>
    <source>
        <strain evidence="8">FIL2</strain>
    </source>
</reference>
<dbReference type="AlphaFoldDB" id="A0A2S3HNP1"/>
<keyword evidence="4 6" id="KW-1133">Transmembrane helix</keyword>